<dbReference type="STRING" id="633807.BW732_08405"/>
<dbReference type="Gene3D" id="2.40.100.10">
    <property type="entry name" value="Cyclophilin-like"/>
    <property type="match status" value="1"/>
</dbReference>
<evidence type="ECO:0000313" key="1">
    <source>
        <dbReference type="EMBL" id="AQP54241.1"/>
    </source>
</evidence>
<dbReference type="InterPro" id="IPR043894">
    <property type="entry name" value="MupG_C"/>
</dbReference>
<dbReference type="InterPro" id="IPR017853">
    <property type="entry name" value="GH"/>
</dbReference>
<name>A0A1Q2D7E8_9ENTE</name>
<evidence type="ECO:0000313" key="2">
    <source>
        <dbReference type="Proteomes" id="UP000188246"/>
    </source>
</evidence>
<dbReference type="InterPro" id="IPR008589">
    <property type="entry name" value="MupG"/>
</dbReference>
<dbReference type="Gene3D" id="3.20.20.70">
    <property type="entry name" value="Aldolase class I"/>
    <property type="match status" value="1"/>
</dbReference>
<dbReference type="Pfam" id="PF19200">
    <property type="entry name" value="MupG_N"/>
    <property type="match status" value="1"/>
</dbReference>
<dbReference type="InterPro" id="IPR029000">
    <property type="entry name" value="Cyclophilin-like_dom_sf"/>
</dbReference>
<reference evidence="1 2" key="1">
    <citation type="journal article" date="2010" name="Int. J. Syst. Evol. Microbiol.">
        <title>Vagococcus penaei sp. nov., isolated from spoilage microbiota of cooked shrimp (Penaeus vannamei).</title>
        <authorList>
            <person name="Jaffres E."/>
            <person name="Prevost H."/>
            <person name="Rossero A."/>
            <person name="Joffraud J.J."/>
            <person name="Dousset X."/>
        </authorList>
    </citation>
    <scope>NUCLEOTIDE SEQUENCE [LARGE SCALE GENOMIC DNA]</scope>
    <source>
        <strain evidence="1 2">CD276</strain>
    </source>
</reference>
<dbReference type="PANTHER" id="PTHR38435:SF2">
    <property type="entry name" value="DUF871 DOMAIN-CONTAINING PROTEIN"/>
    <property type="match status" value="1"/>
</dbReference>
<dbReference type="SUPFAM" id="SSF51445">
    <property type="entry name" value="(Trans)glycosidases"/>
    <property type="match status" value="1"/>
</dbReference>
<dbReference type="PANTHER" id="PTHR38435">
    <property type="match status" value="1"/>
</dbReference>
<dbReference type="InterPro" id="IPR013785">
    <property type="entry name" value="Aldolase_TIM"/>
</dbReference>
<dbReference type="Proteomes" id="UP000188246">
    <property type="component" value="Chromosome"/>
</dbReference>
<organism evidence="1 2">
    <name type="scientific">Vagococcus penaei</name>
    <dbReference type="NCBI Taxonomy" id="633807"/>
    <lineage>
        <taxon>Bacteria</taxon>
        <taxon>Bacillati</taxon>
        <taxon>Bacillota</taxon>
        <taxon>Bacilli</taxon>
        <taxon>Lactobacillales</taxon>
        <taxon>Enterococcaceae</taxon>
        <taxon>Vagococcus</taxon>
    </lineage>
</organism>
<dbReference type="RefSeq" id="WP_077276317.1">
    <property type="nucleotide sequence ID" value="NZ_CP019609.1"/>
</dbReference>
<protein>
    <submittedName>
        <fullName evidence="1">Uncharacterized protein</fullName>
    </submittedName>
</protein>
<dbReference type="KEGG" id="vpi:BW732_08405"/>
<dbReference type="AlphaFoldDB" id="A0A1Q2D7E8"/>
<gene>
    <name evidence="1" type="ORF">BW732_08405</name>
</gene>
<keyword evidence="2" id="KW-1185">Reference proteome</keyword>
<dbReference type="EMBL" id="CP019609">
    <property type="protein sequence ID" value="AQP54241.1"/>
    <property type="molecule type" value="Genomic_DNA"/>
</dbReference>
<proteinExistence type="predicted"/>
<dbReference type="InterPro" id="IPR043797">
    <property type="entry name" value="MupG_N"/>
</dbReference>
<dbReference type="SUPFAM" id="SSF50891">
    <property type="entry name" value="Cyclophilin-like"/>
    <property type="match status" value="1"/>
</dbReference>
<dbReference type="Pfam" id="PF05913">
    <property type="entry name" value="MupG_C"/>
    <property type="match status" value="1"/>
</dbReference>
<sequence>MFGFSVFLGTPMTDEKVAYIEKMTEQGFNGIFTSLHIPEDDPQHLLERLQTLGALAQKSKLNLMVDISNDISEQLQLTEWNDYLILKNMGVTGLRMDYGLSEDLMATLSQHFLIGLNASTLNHDVLTKLTQAKMNFDNVEYWHNYYPRPETGLSKQAFIAKNRWLKEFGGKVIAFTPGDGVLRGPLYRGLPTLEKHRGTHPLANSLELIKECYVDQVYVGDEELSTDTAKQFFLYTHDNKIGLRVNLVSQEYKELVIGTHSNRLDEARDVIRSQEARFKTLPRIKQINTIARNKGAVTLDNYLYGRYSGELQVVKTPLTASSKVNVMGHVFNNDVALIDWITSGVTYELIEGEI</sequence>
<accession>A0A1Q2D7E8</accession>